<evidence type="ECO:0000313" key="2">
    <source>
        <dbReference type="Proteomes" id="UP000029781"/>
    </source>
</evidence>
<dbReference type="KEGG" id="vg:9887660"/>
<dbReference type="EMBL" id="GU244497">
    <property type="protein sequence ID" value="ADO67291.1"/>
    <property type="molecule type" value="Genomic_DNA"/>
</dbReference>
<proteinExistence type="predicted"/>
<dbReference type="RefSeq" id="YP_003969890.1">
    <property type="nucleotide sequence ID" value="NC_014637.1"/>
</dbReference>
<gene>
    <name evidence="1" type="ORF">crov258</name>
</gene>
<organism evidence="1 2">
    <name type="scientific">Cafeteria roenbergensis virus (strain BV-PW1)</name>
    <name type="common">CroV</name>
    <dbReference type="NCBI Taxonomy" id="693272"/>
    <lineage>
        <taxon>Viruses</taxon>
        <taxon>Varidnaviria</taxon>
        <taxon>Bamfordvirae</taxon>
        <taxon>Nucleocytoviricota</taxon>
        <taxon>Megaviricetes</taxon>
        <taxon>Imitervirales</taxon>
        <taxon>Mimiviridae</taxon>
        <taxon>Aliimimivirinae</taxon>
        <taxon>Rheavirus</taxon>
        <taxon>Rheavirus sinusmexicani</taxon>
    </lineage>
</organism>
<reference evidence="1 2" key="1">
    <citation type="journal article" date="2010" name="Proc. Natl. Acad. Sci. U.S.A.">
        <title>Giant virus with a remarkable complement of genes infects marine zooplankton.</title>
        <authorList>
            <person name="Fischer M.G."/>
            <person name="Allen M.J."/>
            <person name="Wilson W.H."/>
            <person name="Suttle C.A."/>
        </authorList>
    </citation>
    <scope>NUCLEOTIDE SEQUENCE [LARGE SCALE GENOMIC DNA]</scope>
    <source>
        <strain evidence="1 2">BV-PW1</strain>
    </source>
</reference>
<dbReference type="GeneID" id="9887660"/>
<keyword evidence="2" id="KW-1185">Reference proteome</keyword>
<accession>E3T528</accession>
<name>E3T528_CROVB</name>
<evidence type="ECO:0000313" key="1">
    <source>
        <dbReference type="EMBL" id="ADO67291.1"/>
    </source>
</evidence>
<sequence>MVVYNHNINKSSQPISEKVFLEIPENGLIVSWSTISTGIYLAAYVGAKNIILVGYDCETLDNKCDITNYHTDATYKIAHKRVEEDYKIGLTKIENQTIQLKNILKKIYNCNIYILLILSLILI</sequence>
<dbReference type="Proteomes" id="UP000029781">
    <property type="component" value="Segment"/>
</dbReference>
<protein>
    <submittedName>
        <fullName evidence="1">Uncharacterized protein</fullName>
    </submittedName>
</protein>
<organismHost>
    <name type="scientific">Cafeteria roenbergensis</name>
    <name type="common">Marine flagellate</name>
    <dbReference type="NCBI Taxonomy" id="33653"/>
</organismHost>